<feature type="compositionally biased region" description="Low complexity" evidence="1">
    <location>
        <begin position="177"/>
        <end position="190"/>
    </location>
</feature>
<name>B4HD32_DROPE</name>
<keyword evidence="3" id="KW-1185">Reference proteome</keyword>
<gene>
    <name evidence="2" type="primary">Dper\GL22409</name>
    <name evidence="2" type="ORF">Dper_GL22409</name>
</gene>
<evidence type="ECO:0000313" key="3">
    <source>
        <dbReference type="Proteomes" id="UP000008744"/>
    </source>
</evidence>
<protein>
    <submittedName>
        <fullName evidence="2">GL22409</fullName>
    </submittedName>
</protein>
<dbReference type="AlphaFoldDB" id="B4HD32"/>
<dbReference type="EMBL" id="CH479637">
    <property type="protein sequence ID" value="EDW36424.1"/>
    <property type="molecule type" value="Genomic_DNA"/>
</dbReference>
<feature type="compositionally biased region" description="Low complexity" evidence="1">
    <location>
        <begin position="68"/>
        <end position="97"/>
    </location>
</feature>
<proteinExistence type="predicted"/>
<sequence>MLLGFVNALVSVESALPRRLAPSSRDLDSPKANQAKQTEFVSKIRQSQRRLARGRPLAWPITLYGIHQQQQHSSGKQGAKPAAPARAAAATPNTRRPLYSRGAQANPAENHLTKVQQKLTDEQEKQQKQPLNIQQQQKRDHNLGRQHQQQHQHRSHQSQPQAKGRQCQRDQQMQPTQNRVQTPRNPQQQQQLAVQCDGKCVEMLKEYAVKIENLEKRLQELTTLITVANPPTQTPAAAAAPTPPRPAANTQPDAAAVSEDSDIDCEALSDDGDDQWTDHDSFEDEMTEEIMDAYGSFYSDNVYW</sequence>
<evidence type="ECO:0000256" key="1">
    <source>
        <dbReference type="SAM" id="MobiDB-lite"/>
    </source>
</evidence>
<dbReference type="Proteomes" id="UP000008744">
    <property type="component" value="Unassembled WGS sequence"/>
</dbReference>
<organism evidence="3">
    <name type="scientific">Drosophila persimilis</name>
    <name type="common">Fruit fly</name>
    <dbReference type="NCBI Taxonomy" id="7234"/>
    <lineage>
        <taxon>Eukaryota</taxon>
        <taxon>Metazoa</taxon>
        <taxon>Ecdysozoa</taxon>
        <taxon>Arthropoda</taxon>
        <taxon>Hexapoda</taxon>
        <taxon>Insecta</taxon>
        <taxon>Pterygota</taxon>
        <taxon>Neoptera</taxon>
        <taxon>Endopterygota</taxon>
        <taxon>Diptera</taxon>
        <taxon>Brachycera</taxon>
        <taxon>Muscomorpha</taxon>
        <taxon>Ephydroidea</taxon>
        <taxon>Drosophilidae</taxon>
        <taxon>Drosophila</taxon>
        <taxon>Sophophora</taxon>
    </lineage>
</organism>
<feature type="compositionally biased region" description="Acidic residues" evidence="1">
    <location>
        <begin position="259"/>
        <end position="279"/>
    </location>
</feature>
<accession>B4HD32</accession>
<dbReference type="OMA" id="QCQRDQQ"/>
<evidence type="ECO:0000313" key="2">
    <source>
        <dbReference type="EMBL" id="EDW36424.1"/>
    </source>
</evidence>
<feature type="region of interest" description="Disordered" evidence="1">
    <location>
        <begin position="21"/>
        <end position="52"/>
    </location>
</feature>
<feature type="region of interest" description="Disordered" evidence="1">
    <location>
        <begin position="232"/>
        <end position="279"/>
    </location>
</feature>
<dbReference type="HOGENOM" id="CLU_916065_0_0_1"/>
<feature type="compositionally biased region" description="Polar residues" evidence="1">
    <location>
        <begin position="31"/>
        <end position="40"/>
    </location>
</feature>
<feature type="region of interest" description="Disordered" evidence="1">
    <location>
        <begin position="68"/>
        <end position="190"/>
    </location>
</feature>
<reference evidence="2 3" key="1">
    <citation type="journal article" date="2007" name="Nature">
        <title>Evolution of genes and genomes on the Drosophila phylogeny.</title>
        <authorList>
            <consortium name="Drosophila 12 Genomes Consortium"/>
            <person name="Clark A.G."/>
            <person name="Eisen M.B."/>
            <person name="Smith D.R."/>
            <person name="Bergman C.M."/>
            <person name="Oliver B."/>
            <person name="Markow T.A."/>
            <person name="Kaufman T.C."/>
            <person name="Kellis M."/>
            <person name="Gelbart W."/>
            <person name="Iyer V.N."/>
            <person name="Pollard D.A."/>
            <person name="Sackton T.B."/>
            <person name="Larracuente A.M."/>
            <person name="Singh N.D."/>
            <person name="Abad J.P."/>
            <person name="Abt D.N."/>
            <person name="Adryan B."/>
            <person name="Aguade M."/>
            <person name="Akashi H."/>
            <person name="Anderson W.W."/>
            <person name="Aquadro C.F."/>
            <person name="Ardell D.H."/>
            <person name="Arguello R."/>
            <person name="Artieri C.G."/>
            <person name="Barbash D.A."/>
            <person name="Barker D."/>
            <person name="Barsanti P."/>
            <person name="Batterham P."/>
            <person name="Batzoglou S."/>
            <person name="Begun D."/>
            <person name="Bhutkar A."/>
            <person name="Blanco E."/>
            <person name="Bosak S.A."/>
            <person name="Bradley R.K."/>
            <person name="Brand A.D."/>
            <person name="Brent M.R."/>
            <person name="Brooks A.N."/>
            <person name="Brown R.H."/>
            <person name="Butlin R.K."/>
            <person name="Caggese C."/>
            <person name="Calvi B.R."/>
            <person name="Bernardo de Carvalho A."/>
            <person name="Caspi A."/>
            <person name="Castrezana S."/>
            <person name="Celniker S.E."/>
            <person name="Chang J.L."/>
            <person name="Chapple C."/>
            <person name="Chatterji S."/>
            <person name="Chinwalla A."/>
            <person name="Civetta A."/>
            <person name="Clifton S.W."/>
            <person name="Comeron J.M."/>
            <person name="Costello J.C."/>
            <person name="Coyne J.A."/>
            <person name="Daub J."/>
            <person name="David R.G."/>
            <person name="Delcher A.L."/>
            <person name="Delehaunty K."/>
            <person name="Do C.B."/>
            <person name="Ebling H."/>
            <person name="Edwards K."/>
            <person name="Eickbush T."/>
            <person name="Evans J.D."/>
            <person name="Filipski A."/>
            <person name="Findeiss S."/>
            <person name="Freyhult E."/>
            <person name="Fulton L."/>
            <person name="Fulton R."/>
            <person name="Garcia A.C."/>
            <person name="Gardiner A."/>
            <person name="Garfield D.A."/>
            <person name="Garvin B.E."/>
            <person name="Gibson G."/>
            <person name="Gilbert D."/>
            <person name="Gnerre S."/>
            <person name="Godfrey J."/>
            <person name="Good R."/>
            <person name="Gotea V."/>
            <person name="Gravely B."/>
            <person name="Greenberg A.J."/>
            <person name="Griffiths-Jones S."/>
            <person name="Gross S."/>
            <person name="Guigo R."/>
            <person name="Gustafson E.A."/>
            <person name="Haerty W."/>
            <person name="Hahn M.W."/>
            <person name="Halligan D.L."/>
            <person name="Halpern A.L."/>
            <person name="Halter G.M."/>
            <person name="Han M.V."/>
            <person name="Heger A."/>
            <person name="Hillier L."/>
            <person name="Hinrichs A.S."/>
            <person name="Holmes I."/>
            <person name="Hoskins R.A."/>
            <person name="Hubisz M.J."/>
            <person name="Hultmark D."/>
            <person name="Huntley M.A."/>
            <person name="Jaffe D.B."/>
            <person name="Jagadeeshan S."/>
            <person name="Jeck W.R."/>
            <person name="Johnson J."/>
            <person name="Jones C.D."/>
            <person name="Jordan W.C."/>
            <person name="Karpen G.H."/>
            <person name="Kataoka E."/>
            <person name="Keightley P.D."/>
            <person name="Kheradpour P."/>
            <person name="Kirkness E.F."/>
            <person name="Koerich L.B."/>
            <person name="Kristiansen K."/>
            <person name="Kudrna D."/>
            <person name="Kulathinal R.J."/>
            <person name="Kumar S."/>
            <person name="Kwok R."/>
            <person name="Lander E."/>
            <person name="Langley C.H."/>
            <person name="Lapoint R."/>
            <person name="Lazzaro B.P."/>
            <person name="Lee S.J."/>
            <person name="Levesque L."/>
            <person name="Li R."/>
            <person name="Lin C.F."/>
            <person name="Lin M.F."/>
            <person name="Lindblad-Toh K."/>
            <person name="Llopart A."/>
            <person name="Long M."/>
            <person name="Low L."/>
            <person name="Lozovsky E."/>
            <person name="Lu J."/>
            <person name="Luo M."/>
            <person name="Machado C.A."/>
            <person name="Makalowski W."/>
            <person name="Marzo M."/>
            <person name="Matsuda M."/>
            <person name="Matzkin L."/>
            <person name="McAllister B."/>
            <person name="McBride C.S."/>
            <person name="McKernan B."/>
            <person name="McKernan K."/>
            <person name="Mendez-Lago M."/>
            <person name="Minx P."/>
            <person name="Mollenhauer M.U."/>
            <person name="Montooth K."/>
            <person name="Mount S.M."/>
            <person name="Mu X."/>
            <person name="Myers E."/>
            <person name="Negre B."/>
            <person name="Newfeld S."/>
            <person name="Nielsen R."/>
            <person name="Noor M.A."/>
            <person name="O'Grady P."/>
            <person name="Pachter L."/>
            <person name="Papaceit M."/>
            <person name="Parisi M.J."/>
            <person name="Parisi M."/>
            <person name="Parts L."/>
            <person name="Pedersen J.S."/>
            <person name="Pesole G."/>
            <person name="Phillippy A.M."/>
            <person name="Ponting C.P."/>
            <person name="Pop M."/>
            <person name="Porcelli D."/>
            <person name="Powell J.R."/>
            <person name="Prohaska S."/>
            <person name="Pruitt K."/>
            <person name="Puig M."/>
            <person name="Quesneville H."/>
            <person name="Ram K.R."/>
            <person name="Rand D."/>
            <person name="Rasmussen M.D."/>
            <person name="Reed L.K."/>
            <person name="Reenan R."/>
            <person name="Reily A."/>
            <person name="Remington K.A."/>
            <person name="Rieger T.T."/>
            <person name="Ritchie M.G."/>
            <person name="Robin C."/>
            <person name="Rogers Y.H."/>
            <person name="Rohde C."/>
            <person name="Rozas J."/>
            <person name="Rubenfield M.J."/>
            <person name="Ruiz A."/>
            <person name="Russo S."/>
            <person name="Salzberg S.L."/>
            <person name="Sanchez-Gracia A."/>
            <person name="Saranga D.J."/>
            <person name="Sato H."/>
            <person name="Schaeffer S.W."/>
            <person name="Schatz M.C."/>
            <person name="Schlenke T."/>
            <person name="Schwartz R."/>
            <person name="Segarra C."/>
            <person name="Singh R.S."/>
            <person name="Sirot L."/>
            <person name="Sirota M."/>
            <person name="Sisneros N.B."/>
            <person name="Smith C.D."/>
            <person name="Smith T.F."/>
            <person name="Spieth J."/>
            <person name="Stage D.E."/>
            <person name="Stark A."/>
            <person name="Stephan W."/>
            <person name="Strausberg R.L."/>
            <person name="Strempel S."/>
            <person name="Sturgill D."/>
            <person name="Sutton G."/>
            <person name="Sutton G.G."/>
            <person name="Tao W."/>
            <person name="Teichmann S."/>
            <person name="Tobari Y.N."/>
            <person name="Tomimura Y."/>
            <person name="Tsolas J.M."/>
            <person name="Valente V.L."/>
            <person name="Venter E."/>
            <person name="Venter J.C."/>
            <person name="Vicario S."/>
            <person name="Vieira F.G."/>
            <person name="Vilella A.J."/>
            <person name="Villasante A."/>
            <person name="Walenz B."/>
            <person name="Wang J."/>
            <person name="Wasserman M."/>
            <person name="Watts T."/>
            <person name="Wilson D."/>
            <person name="Wilson R.K."/>
            <person name="Wing R.A."/>
            <person name="Wolfner M.F."/>
            <person name="Wong A."/>
            <person name="Wong G.K."/>
            <person name="Wu C.I."/>
            <person name="Wu G."/>
            <person name="Yamamoto D."/>
            <person name="Yang H.P."/>
            <person name="Yang S.P."/>
            <person name="Yorke J.A."/>
            <person name="Yoshida K."/>
            <person name="Zdobnov E."/>
            <person name="Zhang P."/>
            <person name="Zhang Y."/>
            <person name="Zimin A.V."/>
            <person name="Baldwin J."/>
            <person name="Abdouelleil A."/>
            <person name="Abdulkadir J."/>
            <person name="Abebe A."/>
            <person name="Abera B."/>
            <person name="Abreu J."/>
            <person name="Acer S.C."/>
            <person name="Aftuck L."/>
            <person name="Alexander A."/>
            <person name="An P."/>
            <person name="Anderson E."/>
            <person name="Anderson S."/>
            <person name="Arachi H."/>
            <person name="Azer M."/>
            <person name="Bachantsang P."/>
            <person name="Barry A."/>
            <person name="Bayul T."/>
            <person name="Berlin A."/>
            <person name="Bessette D."/>
            <person name="Bloom T."/>
            <person name="Blye J."/>
            <person name="Boguslavskiy L."/>
            <person name="Bonnet C."/>
            <person name="Boukhgalter B."/>
            <person name="Bourzgui I."/>
            <person name="Brown A."/>
            <person name="Cahill P."/>
            <person name="Channer S."/>
            <person name="Cheshatsang Y."/>
            <person name="Chuda L."/>
            <person name="Citroen M."/>
            <person name="Collymore A."/>
            <person name="Cooke P."/>
            <person name="Costello M."/>
            <person name="D'Aco K."/>
            <person name="Daza R."/>
            <person name="De Haan G."/>
            <person name="DeGray S."/>
            <person name="DeMaso C."/>
            <person name="Dhargay N."/>
            <person name="Dooley K."/>
            <person name="Dooley E."/>
            <person name="Doricent M."/>
            <person name="Dorje P."/>
            <person name="Dorjee K."/>
            <person name="Dupes A."/>
            <person name="Elong R."/>
            <person name="Falk J."/>
            <person name="Farina A."/>
            <person name="Faro S."/>
            <person name="Ferguson D."/>
            <person name="Fisher S."/>
            <person name="Foley C.D."/>
            <person name="Franke A."/>
            <person name="Friedrich D."/>
            <person name="Gadbois L."/>
            <person name="Gearin G."/>
            <person name="Gearin C.R."/>
            <person name="Giannoukos G."/>
            <person name="Goode T."/>
            <person name="Graham J."/>
            <person name="Grandbois E."/>
            <person name="Grewal S."/>
            <person name="Gyaltsen K."/>
            <person name="Hafez N."/>
            <person name="Hagos B."/>
            <person name="Hall J."/>
            <person name="Henson C."/>
            <person name="Hollinger A."/>
            <person name="Honan T."/>
            <person name="Huard M.D."/>
            <person name="Hughes L."/>
            <person name="Hurhula B."/>
            <person name="Husby M.E."/>
            <person name="Kamat A."/>
            <person name="Kanga B."/>
            <person name="Kashin S."/>
            <person name="Khazanovich D."/>
            <person name="Kisner P."/>
            <person name="Lance K."/>
            <person name="Lara M."/>
            <person name="Lee W."/>
            <person name="Lennon N."/>
            <person name="Letendre F."/>
            <person name="LeVine R."/>
            <person name="Lipovsky A."/>
            <person name="Liu X."/>
            <person name="Liu J."/>
            <person name="Liu S."/>
            <person name="Lokyitsang T."/>
            <person name="Lokyitsang Y."/>
            <person name="Lubonja R."/>
            <person name="Lui A."/>
            <person name="MacDonald P."/>
            <person name="Magnisalis V."/>
            <person name="Maru K."/>
            <person name="Matthews C."/>
            <person name="McCusker W."/>
            <person name="McDonough S."/>
            <person name="Mehta T."/>
            <person name="Meldrim J."/>
            <person name="Meneus L."/>
            <person name="Mihai O."/>
            <person name="Mihalev A."/>
            <person name="Mihova T."/>
            <person name="Mittelman R."/>
            <person name="Mlenga V."/>
            <person name="Montmayeur A."/>
            <person name="Mulrain L."/>
            <person name="Navidi A."/>
            <person name="Naylor J."/>
            <person name="Negash T."/>
            <person name="Nguyen T."/>
            <person name="Nguyen N."/>
            <person name="Nicol R."/>
            <person name="Norbu C."/>
            <person name="Norbu N."/>
            <person name="Novod N."/>
            <person name="O'Neill B."/>
            <person name="Osman S."/>
            <person name="Markiewicz E."/>
            <person name="Oyono O.L."/>
            <person name="Patti C."/>
            <person name="Phunkhang P."/>
            <person name="Pierre F."/>
            <person name="Priest M."/>
            <person name="Raghuraman S."/>
            <person name="Rege F."/>
            <person name="Reyes R."/>
            <person name="Rise C."/>
            <person name="Rogov P."/>
            <person name="Ross K."/>
            <person name="Ryan E."/>
            <person name="Settipalli S."/>
            <person name="Shea T."/>
            <person name="Sherpa N."/>
            <person name="Shi L."/>
            <person name="Shih D."/>
            <person name="Sparrow T."/>
            <person name="Spaulding J."/>
            <person name="Stalker J."/>
            <person name="Stange-Thomann N."/>
            <person name="Stavropoulos S."/>
            <person name="Stone C."/>
            <person name="Strader C."/>
            <person name="Tesfaye S."/>
            <person name="Thomson T."/>
            <person name="Thoulutsang Y."/>
            <person name="Thoulutsang D."/>
            <person name="Topham K."/>
            <person name="Topping I."/>
            <person name="Tsamla T."/>
            <person name="Vassiliev H."/>
            <person name="Vo A."/>
            <person name="Wangchuk T."/>
            <person name="Wangdi T."/>
            <person name="Weiand M."/>
            <person name="Wilkinson J."/>
            <person name="Wilson A."/>
            <person name="Yadav S."/>
            <person name="Young G."/>
            <person name="Yu Q."/>
            <person name="Zembek L."/>
            <person name="Zhong D."/>
            <person name="Zimmer A."/>
            <person name="Zwirko Z."/>
            <person name="Jaffe D.B."/>
            <person name="Alvarez P."/>
            <person name="Brockman W."/>
            <person name="Butler J."/>
            <person name="Chin C."/>
            <person name="Gnerre S."/>
            <person name="Grabherr M."/>
            <person name="Kleber M."/>
            <person name="Mauceli E."/>
            <person name="MacCallum I."/>
        </authorList>
    </citation>
    <scope>NUCLEOTIDE SEQUENCE [LARGE SCALE GENOMIC DNA]</scope>
    <source>
        <strain evidence="3">MSH-3 / Tucson 14011-0111.49</strain>
    </source>
</reference>